<dbReference type="Proteomes" id="UP000015530">
    <property type="component" value="Unassembled WGS sequence"/>
</dbReference>
<evidence type="ECO:0000313" key="2">
    <source>
        <dbReference type="Proteomes" id="UP000015530"/>
    </source>
</evidence>
<reference evidence="2" key="1">
    <citation type="journal article" date="2013" name="Mol. Plant Microbe Interact.">
        <title>Global aspects of pacC regulation of pathogenicity genes in Colletotrichum gloeosporioides as revealed by transcriptome analysis.</title>
        <authorList>
            <person name="Alkan N."/>
            <person name="Meng X."/>
            <person name="Friedlander G."/>
            <person name="Reuveni E."/>
            <person name="Sukno S."/>
            <person name="Sherman A."/>
            <person name="Thon M."/>
            <person name="Fluhr R."/>
            <person name="Prusky D."/>
        </authorList>
    </citation>
    <scope>NUCLEOTIDE SEQUENCE [LARGE SCALE GENOMIC DNA]</scope>
    <source>
        <strain evidence="2">Cg-14</strain>
    </source>
</reference>
<dbReference type="HOGENOM" id="CLU_3425088_0_0_1"/>
<organism evidence="1 2">
    <name type="scientific">Colletotrichum gloeosporioides (strain Cg-14)</name>
    <name type="common">Anthracnose fungus</name>
    <name type="synonym">Glomerella cingulata</name>
    <dbReference type="NCBI Taxonomy" id="1237896"/>
    <lineage>
        <taxon>Eukaryota</taxon>
        <taxon>Fungi</taxon>
        <taxon>Dikarya</taxon>
        <taxon>Ascomycota</taxon>
        <taxon>Pezizomycotina</taxon>
        <taxon>Sordariomycetes</taxon>
        <taxon>Hypocreomycetidae</taxon>
        <taxon>Glomerellales</taxon>
        <taxon>Glomerellaceae</taxon>
        <taxon>Colletotrichum</taxon>
        <taxon>Colletotrichum gloeosporioides species complex</taxon>
    </lineage>
</organism>
<comment type="caution">
    <text evidence="1">The sequence shown here is derived from an EMBL/GenBank/DDBJ whole genome shotgun (WGS) entry which is preliminary data.</text>
</comment>
<gene>
    <name evidence="1" type="ORF">CGLO_12847</name>
</gene>
<protein>
    <submittedName>
        <fullName evidence="1">Uncharacterized protein</fullName>
    </submittedName>
</protein>
<evidence type="ECO:0000313" key="1">
    <source>
        <dbReference type="EMBL" id="EQB47965.1"/>
    </source>
</evidence>
<name>T0LIM3_COLGC</name>
<dbReference type="EMBL" id="AMYD01002779">
    <property type="protein sequence ID" value="EQB47965.1"/>
    <property type="molecule type" value="Genomic_DNA"/>
</dbReference>
<proteinExistence type="predicted"/>
<dbReference type="AlphaFoldDB" id="T0LIM3"/>
<sequence length="22" mass="2816">MSFKALNKFSDRYWHLLFRSLR</sequence>
<accession>T0LIM3</accession>